<dbReference type="EMBL" id="CP002305">
    <property type="protein sequence ID" value="ADQ16670.1"/>
    <property type="molecule type" value="Genomic_DNA"/>
</dbReference>
<evidence type="ECO:0000313" key="4">
    <source>
        <dbReference type="Proteomes" id="UP000007435"/>
    </source>
</evidence>
<accession>E4RRL4</accession>
<dbReference type="InterPro" id="IPR019734">
    <property type="entry name" value="TPR_rpt"/>
</dbReference>
<dbReference type="Gene3D" id="1.25.40.10">
    <property type="entry name" value="Tetratricopeptide repeat domain"/>
    <property type="match status" value="9"/>
</dbReference>
<dbReference type="RefSeq" id="WP_013407721.1">
    <property type="nucleotide sequence ID" value="NC_014655.1"/>
</dbReference>
<name>E4RRL4_LEAB4</name>
<dbReference type="SUPFAM" id="SSF48452">
    <property type="entry name" value="TPR-like"/>
    <property type="match status" value="5"/>
</dbReference>
<dbReference type="AlphaFoldDB" id="E4RRL4"/>
<dbReference type="Pfam" id="PF13174">
    <property type="entry name" value="TPR_6"/>
    <property type="match status" value="3"/>
</dbReference>
<dbReference type="eggNOG" id="COG1729">
    <property type="taxonomic scope" value="Bacteria"/>
</dbReference>
<reference evidence="3 4" key="2">
    <citation type="journal article" date="2011" name="Stand. Genomic Sci.">
        <title>Complete genome sequence of Leadbetterella byssophila type strain (4M15).</title>
        <authorList>
            <person name="Abt B."/>
            <person name="Teshima H."/>
            <person name="Lucas S."/>
            <person name="Lapidus A."/>
            <person name="Del Rio T.G."/>
            <person name="Nolan M."/>
            <person name="Tice H."/>
            <person name="Cheng J.F."/>
            <person name="Pitluck S."/>
            <person name="Liolios K."/>
            <person name="Pagani I."/>
            <person name="Ivanova N."/>
            <person name="Mavromatis K."/>
            <person name="Pati A."/>
            <person name="Tapia R."/>
            <person name="Han C."/>
            <person name="Goodwin L."/>
            <person name="Chen A."/>
            <person name="Palaniappan K."/>
            <person name="Land M."/>
            <person name="Hauser L."/>
            <person name="Chang Y.J."/>
            <person name="Jeffries C.D."/>
            <person name="Rohde M."/>
            <person name="Goker M."/>
            <person name="Tindall B.J."/>
            <person name="Detter J.C."/>
            <person name="Woyke T."/>
            <person name="Bristow J."/>
            <person name="Eisen J.A."/>
            <person name="Markowitz V."/>
            <person name="Hugenholtz P."/>
            <person name="Klenk H.P."/>
            <person name="Kyrpides N.C."/>
        </authorList>
    </citation>
    <scope>NUCLEOTIDE SEQUENCE [LARGE SCALE GENOMIC DNA]</scope>
    <source>
        <strain evidence="4">DSM 17132 / JCM 16389 / KACC 11308 / NBRC 106382 / 4M15</strain>
    </source>
</reference>
<dbReference type="KEGG" id="lby:Lbys_0932"/>
<organism evidence="3 4">
    <name type="scientific">Leadbetterella byssophila (strain DSM 17132 / JCM 16389 / KACC 11308 / NBRC 106382 / 4M15)</name>
    <dbReference type="NCBI Taxonomy" id="649349"/>
    <lineage>
        <taxon>Bacteria</taxon>
        <taxon>Pseudomonadati</taxon>
        <taxon>Bacteroidota</taxon>
        <taxon>Cytophagia</taxon>
        <taxon>Cytophagales</taxon>
        <taxon>Leadbetterellaceae</taxon>
        <taxon>Leadbetterella</taxon>
    </lineage>
</organism>
<dbReference type="PROSITE" id="PS50005">
    <property type="entry name" value="TPR"/>
    <property type="match status" value="1"/>
</dbReference>
<proteinExistence type="predicted"/>
<evidence type="ECO:0000256" key="2">
    <source>
        <dbReference type="SAM" id="SignalP"/>
    </source>
</evidence>
<keyword evidence="2" id="KW-0732">Signal</keyword>
<dbReference type="Pfam" id="PF13432">
    <property type="entry name" value="TPR_16"/>
    <property type="match status" value="5"/>
</dbReference>
<dbReference type="PANTHER" id="PTHR12558:SF13">
    <property type="entry name" value="CELL DIVISION CYCLE PROTEIN 27 HOMOLOG"/>
    <property type="match status" value="1"/>
</dbReference>
<keyword evidence="1" id="KW-0802">TPR repeat</keyword>
<evidence type="ECO:0000256" key="1">
    <source>
        <dbReference type="PROSITE-ProRule" id="PRU00339"/>
    </source>
</evidence>
<dbReference type="OrthoDB" id="9814448at2"/>
<feature type="signal peptide" evidence="2">
    <location>
        <begin position="1"/>
        <end position="17"/>
    </location>
</feature>
<feature type="chain" id="PRO_5003188371" evidence="2">
    <location>
        <begin position="18"/>
        <end position="996"/>
    </location>
</feature>
<reference key="1">
    <citation type="submission" date="2010-11" db="EMBL/GenBank/DDBJ databases">
        <title>The complete genome of Leadbetterella byssophila DSM 17132.</title>
        <authorList>
            <consortium name="US DOE Joint Genome Institute (JGI-PGF)"/>
            <person name="Lucas S."/>
            <person name="Copeland A."/>
            <person name="Lapidus A."/>
            <person name="Glavina del Rio T."/>
            <person name="Dalin E."/>
            <person name="Tice H."/>
            <person name="Bruce D."/>
            <person name="Goodwin L."/>
            <person name="Pitluck S."/>
            <person name="Kyrpides N."/>
            <person name="Mavromatis K."/>
            <person name="Ivanova N."/>
            <person name="Teshima H."/>
            <person name="Brettin T."/>
            <person name="Detter J.C."/>
            <person name="Han C."/>
            <person name="Tapia R."/>
            <person name="Land M."/>
            <person name="Hauser L."/>
            <person name="Markowitz V."/>
            <person name="Cheng J.-F."/>
            <person name="Hugenholtz P."/>
            <person name="Woyke T."/>
            <person name="Wu D."/>
            <person name="Tindall B."/>
            <person name="Pomrenke H.G."/>
            <person name="Brambilla E."/>
            <person name="Klenk H.-P."/>
            <person name="Eisen J.A."/>
        </authorList>
    </citation>
    <scope>NUCLEOTIDE SEQUENCE [LARGE SCALE GENOMIC DNA]</scope>
    <source>
        <strain>DSM 17132</strain>
    </source>
</reference>
<feature type="repeat" description="TPR" evidence="1">
    <location>
        <begin position="104"/>
        <end position="137"/>
    </location>
</feature>
<dbReference type="STRING" id="649349.Lbys_0932"/>
<gene>
    <name evidence="3" type="ordered locus">Lbys_0932</name>
</gene>
<dbReference type="Proteomes" id="UP000007435">
    <property type="component" value="Chromosome"/>
</dbReference>
<dbReference type="PANTHER" id="PTHR12558">
    <property type="entry name" value="CELL DIVISION CYCLE 16,23,27"/>
    <property type="match status" value="1"/>
</dbReference>
<keyword evidence="4" id="KW-1185">Reference proteome</keyword>
<protein>
    <submittedName>
        <fullName evidence="3">Tetratricopeptide TPR_1 repeat-containing protein</fullName>
    </submittedName>
</protein>
<sequence>MKFKSLALALTCFSAYSQNTLSYSSIESHYNNGVELFGKKAYSSARKEFQNYISLSAKSLNPNKFNLANAEYYSAMSSLYSKALDADIEVERFVLNHGDHPKAKIIYADLAQRYYERGEYKDAIRYYEKALSNRADNLDTYEIRYQLGVSYYQLGDFQNALTQFDYVKGTVIENAVNAAYYAAVINFRNGNFDLALTDLRRVENVPAYRTEVPNWIGQILYKQKQYDELLSYAEPIIAKPEGRKYDDLALLAGEVSYFNNNYEKAALYYDKYKALKKSNTSNQVTFRHAFSLYKTGKFESASALFKTIAGDKDEIGQQSAYYLGICALRTGDLNAAMTAFDVARKGTFDASIKEEAQYNYVKVLVEKGNNQQAIVDLQNYVKEYPNGKYVDETNELLSEILFETNNYVAALKYIEGLSRTTPKIDEAYQKLAYSQGVQEYNSGRFANAIQYFDKSLVKVSSRDLAVQAKLWKAESLYQQDQIQAAEALYRELLTSSDKIARLKSQYALGYMSFNNERYSDALRFFQDFKSGGRGEASLQTSLDDANLRIGDCFLMAKNFSQALQVYDDAFKGNTSGKDYALYQKGMALRYLGRENEAKNTFDQFSRTFPNSRLLDEVLFQNGNLAMEAGNYNGAINTFSNILKRQTNSELTAHVLLRRGIAYSNVEKYDNAISDFKQILNKFGKSKYASEAFLGIREALSQANRSEEFFEIAEVYKKNNPEGSSVQGLQFETAKDLFFAEKYDAAISAFTKFISQYPGSVYTPEANYLIGESYLGLKKTTEALKYYQTIVNEGQLEYLSQAASRSAGIYFEKKQFEEAARNYNQVVNTTSDQREMIVAYEGWMKSQYELKKYDQTLELAEKILTTGPEVVVGAKNRAELYKGKAYMGMSNWASAKIQFEKTIELGKDVSAAEAKYRLGEIQYKQKEYDASIKTMQELASNYSDFLEWYENAFLLIADNYLGKNDSFMAKATLNSIIENSENAETVAKARQKLNAIK</sequence>
<dbReference type="HOGENOM" id="CLU_011828_0_0_10"/>
<dbReference type="eggNOG" id="COG0457">
    <property type="taxonomic scope" value="Bacteria"/>
</dbReference>
<dbReference type="SMART" id="SM00028">
    <property type="entry name" value="TPR"/>
    <property type="match status" value="13"/>
</dbReference>
<dbReference type="InterPro" id="IPR011990">
    <property type="entry name" value="TPR-like_helical_dom_sf"/>
</dbReference>
<evidence type="ECO:0000313" key="3">
    <source>
        <dbReference type="EMBL" id="ADQ16670.1"/>
    </source>
</evidence>